<protein>
    <recommendedName>
        <fullName evidence="5 13">Coatomer subunit epsilon</fullName>
    </recommendedName>
</protein>
<dbReference type="Gene3D" id="1.25.40.10">
    <property type="entry name" value="Tetratricopeptide repeat domain"/>
    <property type="match status" value="1"/>
</dbReference>
<evidence type="ECO:0000256" key="10">
    <source>
        <dbReference type="ARBA" id="ARBA00023034"/>
    </source>
</evidence>
<dbReference type="InterPro" id="IPR006822">
    <property type="entry name" value="Coatomer_esu"/>
</dbReference>
<comment type="similarity">
    <text evidence="3 13">Belongs to the COPE family.</text>
</comment>
<dbReference type="GO" id="GO:0006891">
    <property type="term" value="P:intra-Golgi vesicle-mediated transport"/>
    <property type="evidence" value="ECO:0007669"/>
    <property type="project" value="TreeGrafter"/>
</dbReference>
<evidence type="ECO:0000256" key="13">
    <source>
        <dbReference type="PIRNR" id="PIRNR016478"/>
    </source>
</evidence>
<organism evidence="14">
    <name type="scientific">Cacopsylla melanoneura</name>
    <dbReference type="NCBI Taxonomy" id="428564"/>
    <lineage>
        <taxon>Eukaryota</taxon>
        <taxon>Metazoa</taxon>
        <taxon>Ecdysozoa</taxon>
        <taxon>Arthropoda</taxon>
        <taxon>Hexapoda</taxon>
        <taxon>Insecta</taxon>
        <taxon>Pterygota</taxon>
        <taxon>Neoptera</taxon>
        <taxon>Paraneoptera</taxon>
        <taxon>Hemiptera</taxon>
        <taxon>Sternorrhyncha</taxon>
        <taxon>Psylloidea</taxon>
        <taxon>Psyllidae</taxon>
        <taxon>Psyllinae</taxon>
        <taxon>Cacopsylla</taxon>
    </lineage>
</organism>
<keyword evidence="11 13" id="KW-0472">Membrane</keyword>
<dbReference type="PANTHER" id="PTHR10805">
    <property type="entry name" value="COATOMER SUBUNIT EPSILON"/>
    <property type="match status" value="1"/>
</dbReference>
<keyword evidence="7 13" id="KW-0963">Cytoplasm</keyword>
<evidence type="ECO:0000256" key="11">
    <source>
        <dbReference type="ARBA" id="ARBA00023136"/>
    </source>
</evidence>
<dbReference type="GO" id="GO:0000139">
    <property type="term" value="C:Golgi membrane"/>
    <property type="evidence" value="ECO:0007669"/>
    <property type="project" value="UniProtKB-SubCell"/>
</dbReference>
<keyword evidence="10 13" id="KW-0333">Golgi apparatus</keyword>
<evidence type="ECO:0000256" key="4">
    <source>
        <dbReference type="ARBA" id="ARBA00011775"/>
    </source>
</evidence>
<dbReference type="InterPro" id="IPR011990">
    <property type="entry name" value="TPR-like_helical_dom_sf"/>
</dbReference>
<evidence type="ECO:0000256" key="5">
    <source>
        <dbReference type="ARBA" id="ARBA00015828"/>
    </source>
</evidence>
<evidence type="ECO:0000256" key="8">
    <source>
        <dbReference type="ARBA" id="ARBA00022892"/>
    </source>
</evidence>
<evidence type="ECO:0000256" key="6">
    <source>
        <dbReference type="ARBA" id="ARBA00022448"/>
    </source>
</evidence>
<evidence type="ECO:0000256" key="7">
    <source>
        <dbReference type="ARBA" id="ARBA00022490"/>
    </source>
</evidence>
<dbReference type="EMBL" id="HBUF01022113">
    <property type="protein sequence ID" value="CAG6611574.1"/>
    <property type="molecule type" value="Transcribed_RNA"/>
</dbReference>
<evidence type="ECO:0000256" key="9">
    <source>
        <dbReference type="ARBA" id="ARBA00022927"/>
    </source>
</evidence>
<comment type="subunit">
    <text evidence="4">Oligomeric complex that consists of at least the alpha, beta, beta', gamma, delta, epsilon and zeta subunits.</text>
</comment>
<dbReference type="PIRSF" id="PIRSF016478">
    <property type="entry name" value="Coatomer_esu"/>
    <property type="match status" value="1"/>
</dbReference>
<evidence type="ECO:0000256" key="2">
    <source>
        <dbReference type="ARBA" id="ARBA00004347"/>
    </source>
</evidence>
<dbReference type="GO" id="GO:0005198">
    <property type="term" value="F:structural molecule activity"/>
    <property type="evidence" value="ECO:0007669"/>
    <property type="project" value="UniProtKB-UniRule"/>
</dbReference>
<keyword evidence="6 13" id="KW-0813">Transport</keyword>
<proteinExistence type="inferred from homology"/>
<evidence type="ECO:0000256" key="12">
    <source>
        <dbReference type="ARBA" id="ARBA00023329"/>
    </source>
</evidence>
<evidence type="ECO:0000313" key="14">
    <source>
        <dbReference type="EMBL" id="CAG6611574.1"/>
    </source>
</evidence>
<accession>A0A8D8PRQ2</accession>
<dbReference type="GO" id="GO:0006888">
    <property type="term" value="P:endoplasmic reticulum to Golgi vesicle-mediated transport"/>
    <property type="evidence" value="ECO:0007669"/>
    <property type="project" value="TreeGrafter"/>
</dbReference>
<keyword evidence="8 13" id="KW-0931">ER-Golgi transport</keyword>
<dbReference type="PANTHER" id="PTHR10805:SF0">
    <property type="entry name" value="COATOMER SUBUNIT EPSILON"/>
    <property type="match status" value="1"/>
</dbReference>
<dbReference type="Pfam" id="PF04733">
    <property type="entry name" value="Coatomer_E"/>
    <property type="match status" value="1"/>
</dbReference>
<dbReference type="GO" id="GO:0006890">
    <property type="term" value="P:retrograde vesicle-mediated transport, Golgi to endoplasmic reticulum"/>
    <property type="evidence" value="ECO:0007669"/>
    <property type="project" value="UniProtKB-UniRule"/>
</dbReference>
<evidence type="ECO:0000256" key="1">
    <source>
        <dbReference type="ARBA" id="ARBA00004255"/>
    </source>
</evidence>
<dbReference type="SUPFAM" id="SSF48452">
    <property type="entry name" value="TPR-like"/>
    <property type="match status" value="1"/>
</dbReference>
<dbReference type="AlphaFoldDB" id="A0A8D8PRQ2"/>
<dbReference type="GO" id="GO:0015031">
    <property type="term" value="P:protein transport"/>
    <property type="evidence" value="ECO:0007669"/>
    <property type="project" value="UniProtKB-UniRule"/>
</dbReference>
<comment type="function">
    <text evidence="13">The coatomer is a cytosolic protein complex that binds to dilysine motifs and reversibly associates with Golgi non-clathrin-coated vesicles, which further mediate biosynthetic protein transport from the ER, via the Golgi up to the trans Golgi network. The coatomer complex is required for budding from Golgi membranes, and is essential for the retrograde Golgi-to-ER transport of dilysine-tagged proteins.</text>
</comment>
<keyword evidence="12 13" id="KW-0968">Cytoplasmic vesicle</keyword>
<evidence type="ECO:0000256" key="3">
    <source>
        <dbReference type="ARBA" id="ARBA00008827"/>
    </source>
</evidence>
<sequence>MSNADSEVDELFDVRNSYYLGNYQQCIKEGQRLKANDSKVLLEKDFYVWRSYLAQKKYKVVLEEKLPEELSCVKILAEYFSNPSKRESILAVLDQENTSSDFHIICSASIYIEEGNYEAALRLLNFGSHLEIIALRIHTYLIMYRTDLALKELKLMQDRDEDNTLTQLCSAWVHIANNGDKLSEAYYTLQDLIDKYGTTPTLANAQAAVLLAQEKFEEAWDILQDCPADSVDTLVNNMVAAGRLGKGTEMYNRILSQLQDVRPKGKFLESYEEKAQDFDNLVAIYANK</sequence>
<name>A0A8D8PRQ2_9HEMI</name>
<reference evidence="14" key="1">
    <citation type="submission" date="2021-05" db="EMBL/GenBank/DDBJ databases">
        <authorList>
            <person name="Alioto T."/>
            <person name="Alioto T."/>
            <person name="Gomez Garrido J."/>
        </authorList>
    </citation>
    <scope>NUCLEOTIDE SEQUENCE</scope>
</reference>
<comment type="subcellular location">
    <subcellularLocation>
        <location evidence="2">Cytoplasmic vesicle</location>
        <location evidence="2">COPI-coated vesicle membrane</location>
        <topology evidence="2">Peripheral membrane protein</topology>
        <orientation evidence="2">Cytoplasmic side</orientation>
    </subcellularLocation>
    <subcellularLocation>
        <location evidence="1">Golgi apparatus membrane</location>
        <topology evidence="1">Peripheral membrane protein</topology>
        <orientation evidence="1">Cytoplasmic side</orientation>
    </subcellularLocation>
</comment>
<dbReference type="GO" id="GO:0030126">
    <property type="term" value="C:COPI vesicle coat"/>
    <property type="evidence" value="ECO:0007669"/>
    <property type="project" value="TreeGrafter"/>
</dbReference>
<keyword evidence="9 13" id="KW-0653">Protein transport</keyword>